<keyword evidence="2 4" id="KW-0479">Metal-binding</keyword>
<dbReference type="CDD" id="cd01310">
    <property type="entry name" value="TatD_DNAse"/>
    <property type="match status" value="1"/>
</dbReference>
<dbReference type="AlphaFoldDB" id="A0A377TV52"/>
<accession>A0A377TV52</accession>
<reference evidence="5 6" key="1">
    <citation type="submission" date="2018-06" db="EMBL/GenBank/DDBJ databases">
        <authorList>
            <consortium name="Pathogen Informatics"/>
            <person name="Doyle S."/>
        </authorList>
    </citation>
    <scope>NUCLEOTIDE SEQUENCE [LARGE SCALE GENOMIC DNA]</scope>
    <source>
        <strain evidence="5 6">NCTC9140</strain>
    </source>
</reference>
<comment type="similarity">
    <text evidence="1">Belongs to the metallo-dependent hydrolases superfamily. TatD-type hydrolase family.</text>
</comment>
<dbReference type="PROSITE" id="PS01137">
    <property type="entry name" value="TATD_1"/>
    <property type="match status" value="1"/>
</dbReference>
<dbReference type="GO" id="GO:0005829">
    <property type="term" value="C:cytosol"/>
    <property type="evidence" value="ECO:0007669"/>
    <property type="project" value="TreeGrafter"/>
</dbReference>
<evidence type="ECO:0000256" key="3">
    <source>
        <dbReference type="ARBA" id="ARBA00022801"/>
    </source>
</evidence>
<dbReference type="InterPro" id="IPR001130">
    <property type="entry name" value="TatD-like"/>
</dbReference>
<dbReference type="PIRSF" id="PIRSF005902">
    <property type="entry name" value="DNase_TatD"/>
    <property type="match status" value="1"/>
</dbReference>
<proteinExistence type="inferred from homology"/>
<name>A0A377TV52_KLEPN</name>
<dbReference type="GO" id="GO:0016788">
    <property type="term" value="F:hydrolase activity, acting on ester bonds"/>
    <property type="evidence" value="ECO:0007669"/>
    <property type="project" value="InterPro"/>
</dbReference>
<gene>
    <name evidence="5" type="primary">ycfH</name>
    <name evidence="5" type="ORF">NCTC9140_03491</name>
</gene>
<dbReference type="EMBL" id="UGKQ01000007">
    <property type="protein sequence ID" value="STS81747.1"/>
    <property type="molecule type" value="Genomic_DNA"/>
</dbReference>
<protein>
    <submittedName>
        <fullName evidence="5">Deoxyribonuclease</fullName>
        <ecNumber evidence="5">3.1.21.-</ecNumber>
    </submittedName>
</protein>
<dbReference type="GO" id="GO:0046872">
    <property type="term" value="F:metal ion binding"/>
    <property type="evidence" value="ECO:0007669"/>
    <property type="project" value="UniProtKB-KW"/>
</dbReference>
<feature type="binding site" evidence="4">
    <location>
        <position position="9"/>
    </location>
    <ligand>
        <name>a divalent metal cation</name>
        <dbReference type="ChEBI" id="CHEBI:60240"/>
        <label>1</label>
    </ligand>
</feature>
<dbReference type="Pfam" id="PF01026">
    <property type="entry name" value="TatD_DNase"/>
    <property type="match status" value="1"/>
</dbReference>
<dbReference type="EC" id="3.1.21.-" evidence="5"/>
<dbReference type="Gene3D" id="3.20.20.140">
    <property type="entry name" value="Metal-dependent hydrolases"/>
    <property type="match status" value="1"/>
</dbReference>
<dbReference type="PANTHER" id="PTHR46124">
    <property type="entry name" value="D-AMINOACYL-TRNA DEACYLASE"/>
    <property type="match status" value="1"/>
</dbReference>
<sequence>MFLVDSHCHLDGLDYQTLHKNVDDVLAKAAARDVKFCLAVATTLPGYRSMRELVGTRDNVVFSCGVHPLNQDEPWEVETLRALAAEEGVVAMGETGLDYFYTPETKAQQQSSFRDHIRIGRELNKPVIVHTRDARADTLAILREEKVTDCGGVLHCFTEDRETAASCSIWGSISRFPVSSLFVTPSSCVMRRATCRWIACWLKPIRRTWRRSPHRGKENQPALVRDVAEYMAVLKGGVA</sequence>
<keyword evidence="3 5" id="KW-0378">Hydrolase</keyword>
<dbReference type="InterPro" id="IPR018228">
    <property type="entry name" value="DNase_TatD-rel_CS"/>
</dbReference>
<evidence type="ECO:0000256" key="2">
    <source>
        <dbReference type="ARBA" id="ARBA00022723"/>
    </source>
</evidence>
<evidence type="ECO:0000313" key="5">
    <source>
        <dbReference type="EMBL" id="STS81747.1"/>
    </source>
</evidence>
<evidence type="ECO:0000256" key="4">
    <source>
        <dbReference type="PIRSR" id="PIRSR005902-1"/>
    </source>
</evidence>
<dbReference type="SUPFAM" id="SSF51556">
    <property type="entry name" value="Metallo-dependent hydrolases"/>
    <property type="match status" value="1"/>
</dbReference>
<feature type="binding site" evidence="4">
    <location>
        <position position="130"/>
    </location>
    <ligand>
        <name>a divalent metal cation</name>
        <dbReference type="ChEBI" id="CHEBI:60240"/>
        <label>2</label>
    </ligand>
</feature>
<organism evidence="5 6">
    <name type="scientific">Klebsiella pneumoniae</name>
    <dbReference type="NCBI Taxonomy" id="573"/>
    <lineage>
        <taxon>Bacteria</taxon>
        <taxon>Pseudomonadati</taxon>
        <taxon>Pseudomonadota</taxon>
        <taxon>Gammaproteobacteria</taxon>
        <taxon>Enterobacterales</taxon>
        <taxon>Enterobacteriaceae</taxon>
        <taxon>Klebsiella/Raoultella group</taxon>
        <taxon>Klebsiella</taxon>
        <taxon>Klebsiella pneumoniae complex</taxon>
    </lineage>
</organism>
<dbReference type="Proteomes" id="UP000254938">
    <property type="component" value="Unassembled WGS sequence"/>
</dbReference>
<dbReference type="PANTHER" id="PTHR46124:SF2">
    <property type="entry name" value="D-AMINOACYL-TRNA DEACYLASE"/>
    <property type="match status" value="1"/>
</dbReference>
<feature type="binding site" evidence="4">
    <location>
        <position position="155"/>
    </location>
    <ligand>
        <name>a divalent metal cation</name>
        <dbReference type="ChEBI" id="CHEBI:60240"/>
        <label>2</label>
    </ligand>
</feature>
<feature type="binding site" evidence="4">
    <location>
        <position position="7"/>
    </location>
    <ligand>
        <name>a divalent metal cation</name>
        <dbReference type="ChEBI" id="CHEBI:60240"/>
        <label>1</label>
    </ligand>
</feature>
<dbReference type="FunFam" id="3.20.20.140:FF:000005">
    <property type="entry name" value="TatD family hydrolase"/>
    <property type="match status" value="1"/>
</dbReference>
<evidence type="ECO:0000256" key="1">
    <source>
        <dbReference type="ARBA" id="ARBA00009275"/>
    </source>
</evidence>
<dbReference type="InterPro" id="IPR032466">
    <property type="entry name" value="Metal_Hydrolase"/>
</dbReference>
<evidence type="ECO:0000313" key="6">
    <source>
        <dbReference type="Proteomes" id="UP000254938"/>
    </source>
</evidence>
<feature type="binding site" evidence="4">
    <location>
        <position position="94"/>
    </location>
    <ligand>
        <name>a divalent metal cation</name>
        <dbReference type="ChEBI" id="CHEBI:60240"/>
        <label>1</label>
    </ligand>
</feature>